<dbReference type="CDD" id="cd00118">
    <property type="entry name" value="LysM"/>
    <property type="match status" value="1"/>
</dbReference>
<keyword evidence="2" id="KW-1133">Transmembrane helix</keyword>
<dbReference type="EMBL" id="QGQD01000056">
    <property type="protein sequence ID" value="TLD00353.1"/>
    <property type="molecule type" value="Genomic_DNA"/>
</dbReference>
<feature type="region of interest" description="Disordered" evidence="1">
    <location>
        <begin position="280"/>
        <end position="416"/>
    </location>
</feature>
<dbReference type="PROSITE" id="PS51782">
    <property type="entry name" value="LYSM"/>
    <property type="match status" value="1"/>
</dbReference>
<comment type="caution">
    <text evidence="4">The sequence shown here is derived from an EMBL/GenBank/DDBJ whole genome shotgun (WGS) entry which is preliminary data.</text>
</comment>
<dbReference type="AlphaFoldDB" id="A0A4U8Q881"/>
<feature type="compositionally biased region" description="Basic and acidic residues" evidence="1">
    <location>
        <begin position="301"/>
        <end position="327"/>
    </location>
</feature>
<reference evidence="4 5" key="1">
    <citation type="journal article" date="2019" name="Anaerobe">
        <title>Detection of Robinsoniella peoriensis in multiple bone samples of a trauma patient.</title>
        <authorList>
            <person name="Schrottner P."/>
            <person name="Hartwich K."/>
            <person name="Bunk B."/>
            <person name="Schober I."/>
            <person name="Helbig S."/>
            <person name="Rudolph W.W."/>
            <person name="Gunzer F."/>
        </authorList>
    </citation>
    <scope>NUCLEOTIDE SEQUENCE [LARGE SCALE GENOMIC DNA]</scope>
    <source>
        <strain evidence="4 5">DSM 106044</strain>
    </source>
</reference>
<evidence type="ECO:0000256" key="1">
    <source>
        <dbReference type="SAM" id="MobiDB-lite"/>
    </source>
</evidence>
<keyword evidence="5" id="KW-1185">Reference proteome</keyword>
<feature type="compositionally biased region" description="Low complexity" evidence="1">
    <location>
        <begin position="372"/>
        <end position="389"/>
    </location>
</feature>
<keyword evidence="2" id="KW-0812">Transmembrane</keyword>
<dbReference type="RefSeq" id="WP_047834058.1">
    <property type="nucleotide sequence ID" value="NZ_CAUSDN010000009.1"/>
</dbReference>
<feature type="transmembrane region" description="Helical" evidence="2">
    <location>
        <begin position="238"/>
        <end position="259"/>
    </location>
</feature>
<dbReference type="STRING" id="180332.GCA_000797495_05802"/>
<evidence type="ECO:0000313" key="5">
    <source>
        <dbReference type="Proteomes" id="UP000306509"/>
    </source>
</evidence>
<name>A0A4U8Q881_9FIRM</name>
<feature type="compositionally biased region" description="Polar residues" evidence="1">
    <location>
        <begin position="347"/>
        <end position="371"/>
    </location>
</feature>
<keyword evidence="2" id="KW-0472">Membrane</keyword>
<accession>A0A4U8Q881</accession>
<sequence length="468" mass="51639">MIEVIYKGEHKGDKDGEAQVALPKNIRQIGEGGQDRKIYIEDYAVTYMHQLANDRKEGTQRAAAILLGEVQRAGKNRYIFINGALAVDELDFGEEMWDKVQQQMMEYFDGREIVGWYLGEEESTLIATEEMQRIHESQFPGEDQVLILRDFTENESAVFAVESGRLVAQGGYYIYYEKNIMMQEYMVAMNKDRSVEEETEVKDDAVQSFRKKIAEEKKEKKEKQEKKESDKQPITTKLLYAASSFLVLTVLIIGVTLINNYDKMKDMEMALAGISESMGGKDAAAEGADDSVSAMAPAQTKTDKEQSVSEKNAAIDKNKEGSIKETEPQPATEEANGAKGNKGTEVSEANGQSKSDAANSTEASKESNAAVSESQESNAGQNSQANQADQQDKTSQSEEPEAQGQADPAKQPARETLGRASYVVKVGDTLATISEMYYGTLDKVEDICSLNGITDKNTILPGQKIVLP</sequence>
<dbReference type="SUPFAM" id="SSF54106">
    <property type="entry name" value="LysM domain"/>
    <property type="match status" value="1"/>
</dbReference>
<organism evidence="4 5">
    <name type="scientific">Robinsoniella peoriensis</name>
    <dbReference type="NCBI Taxonomy" id="180332"/>
    <lineage>
        <taxon>Bacteria</taxon>
        <taxon>Bacillati</taxon>
        <taxon>Bacillota</taxon>
        <taxon>Clostridia</taxon>
        <taxon>Lachnospirales</taxon>
        <taxon>Lachnospiraceae</taxon>
        <taxon>Robinsoniella</taxon>
    </lineage>
</organism>
<dbReference type="Pfam" id="PF01476">
    <property type="entry name" value="LysM"/>
    <property type="match status" value="1"/>
</dbReference>
<dbReference type="SMART" id="SM00257">
    <property type="entry name" value="LysM"/>
    <property type="match status" value="1"/>
</dbReference>
<dbReference type="Gene3D" id="3.10.350.10">
    <property type="entry name" value="LysM domain"/>
    <property type="match status" value="1"/>
</dbReference>
<feature type="domain" description="LysM" evidence="3">
    <location>
        <begin position="420"/>
        <end position="467"/>
    </location>
</feature>
<evidence type="ECO:0000259" key="3">
    <source>
        <dbReference type="PROSITE" id="PS51782"/>
    </source>
</evidence>
<gene>
    <name evidence="4" type="ORF">DSM106044_02839</name>
</gene>
<dbReference type="InterPro" id="IPR018392">
    <property type="entry name" value="LysM"/>
</dbReference>
<proteinExistence type="predicted"/>
<protein>
    <submittedName>
        <fullName evidence="4">LysM domain protein</fullName>
    </submittedName>
</protein>
<evidence type="ECO:0000313" key="4">
    <source>
        <dbReference type="EMBL" id="TLD00353.1"/>
    </source>
</evidence>
<dbReference type="Proteomes" id="UP000306509">
    <property type="component" value="Unassembled WGS sequence"/>
</dbReference>
<dbReference type="InterPro" id="IPR036779">
    <property type="entry name" value="LysM_dom_sf"/>
</dbReference>
<evidence type="ECO:0000256" key="2">
    <source>
        <dbReference type="SAM" id="Phobius"/>
    </source>
</evidence>